<dbReference type="PANTHER" id="PTHR10151">
    <property type="entry name" value="ECTONUCLEOTIDE PYROPHOSPHATASE/PHOSPHODIESTERASE"/>
    <property type="match status" value="1"/>
</dbReference>
<sequence length="119" mass="13381">MVVDYLKLDEEERPGLIMAYVWEPDYTGHRATGEKVYEQVRSLDASIERFLNKLSEEGMLGCVNIVIVSDHGMSVIKNRVALDEMLNTDGLVIVPGVNTLMFRNGSSEFYSFAFIPCNA</sequence>
<dbReference type="GO" id="GO:0031674">
    <property type="term" value="C:I band"/>
    <property type="evidence" value="ECO:0007669"/>
    <property type="project" value="TreeGrafter"/>
</dbReference>
<dbReference type="InterPro" id="IPR002591">
    <property type="entry name" value="Phosphodiest/P_Trfase"/>
</dbReference>
<keyword evidence="2" id="KW-1185">Reference proteome</keyword>
<dbReference type="AlphaFoldDB" id="A0A3P6RKA4"/>
<dbReference type="EMBL" id="UYRV01016767">
    <property type="protein sequence ID" value="VDK62436.1"/>
    <property type="molecule type" value="Genomic_DNA"/>
</dbReference>
<dbReference type="SUPFAM" id="SSF53649">
    <property type="entry name" value="Alkaline phosphatase-like"/>
    <property type="match status" value="1"/>
</dbReference>
<gene>
    <name evidence="1" type="ORF">CGOC_LOCUS5496</name>
</gene>
<dbReference type="GO" id="GO:0055120">
    <property type="term" value="C:striated muscle dense body"/>
    <property type="evidence" value="ECO:0007669"/>
    <property type="project" value="TreeGrafter"/>
</dbReference>
<accession>A0A3P6RKA4</accession>
<name>A0A3P6RKA4_CYLGO</name>
<reference evidence="1 2" key="1">
    <citation type="submission" date="2018-11" db="EMBL/GenBank/DDBJ databases">
        <authorList>
            <consortium name="Pathogen Informatics"/>
        </authorList>
    </citation>
    <scope>NUCLEOTIDE SEQUENCE [LARGE SCALE GENOMIC DNA]</scope>
</reference>
<organism evidence="1 2">
    <name type="scientific">Cylicostephanus goldi</name>
    <name type="common">Nematode worm</name>
    <dbReference type="NCBI Taxonomy" id="71465"/>
    <lineage>
        <taxon>Eukaryota</taxon>
        <taxon>Metazoa</taxon>
        <taxon>Ecdysozoa</taxon>
        <taxon>Nematoda</taxon>
        <taxon>Chromadorea</taxon>
        <taxon>Rhabditida</taxon>
        <taxon>Rhabditina</taxon>
        <taxon>Rhabditomorpha</taxon>
        <taxon>Strongyloidea</taxon>
        <taxon>Strongylidae</taxon>
        <taxon>Cylicostephanus</taxon>
    </lineage>
</organism>
<dbReference type="OrthoDB" id="415411at2759"/>
<dbReference type="PANTHER" id="PTHR10151:SF114">
    <property type="entry name" value="ECTONUCLEOTIDE PYROPHOSPHATASE_PHOSPHODIESTERASE C27A7.3"/>
    <property type="match status" value="1"/>
</dbReference>
<evidence type="ECO:0000313" key="2">
    <source>
        <dbReference type="Proteomes" id="UP000271889"/>
    </source>
</evidence>
<dbReference type="GO" id="GO:0016529">
    <property type="term" value="C:sarcoplasmic reticulum"/>
    <property type="evidence" value="ECO:0007669"/>
    <property type="project" value="TreeGrafter"/>
</dbReference>
<protein>
    <submittedName>
        <fullName evidence="1">Uncharacterized protein</fullName>
    </submittedName>
</protein>
<dbReference type="Proteomes" id="UP000271889">
    <property type="component" value="Unassembled WGS sequence"/>
</dbReference>
<evidence type="ECO:0000313" key="1">
    <source>
        <dbReference type="EMBL" id="VDK62436.1"/>
    </source>
</evidence>
<dbReference type="Gene3D" id="3.40.720.10">
    <property type="entry name" value="Alkaline Phosphatase, subunit A"/>
    <property type="match status" value="1"/>
</dbReference>
<dbReference type="InterPro" id="IPR017850">
    <property type="entry name" value="Alkaline_phosphatase_core_sf"/>
</dbReference>
<dbReference type="Pfam" id="PF01663">
    <property type="entry name" value="Phosphodiest"/>
    <property type="match status" value="1"/>
</dbReference>
<proteinExistence type="predicted"/>